<sequence length="230" mass="25979">MSDASIAISRLGEGDSREAQSVRAVTWLLAQPGGSVIVVTPRRAVESPILKRLIARPEVRHDVWRGFHGAQFDGHRVLYVWPDREHLNHVWNVEADAIAVIEWSTEETAEWIDDLNPVQLLPGEAIEPSSHDRAGLEPLPNGVDEILEYVAGMAAGYSSGLKWNEEDKLKADMMNRPERWVPITVDQVRAKCRALGMRGTDVDTIASFLQRRKEGRRFNVSSSYRTFHFK</sequence>
<dbReference type="Proteomes" id="UP001501170">
    <property type="component" value="Unassembled WGS sequence"/>
</dbReference>
<organism evidence="1 2">
    <name type="scientific">Gordonia cholesterolivorans</name>
    <dbReference type="NCBI Taxonomy" id="559625"/>
    <lineage>
        <taxon>Bacteria</taxon>
        <taxon>Bacillati</taxon>
        <taxon>Actinomycetota</taxon>
        <taxon>Actinomycetes</taxon>
        <taxon>Mycobacteriales</taxon>
        <taxon>Gordoniaceae</taxon>
        <taxon>Gordonia</taxon>
    </lineage>
</organism>
<dbReference type="EMBL" id="BAAARB010000045">
    <property type="protein sequence ID" value="GAA2394715.1"/>
    <property type="molecule type" value="Genomic_DNA"/>
</dbReference>
<protein>
    <submittedName>
        <fullName evidence="1">Uncharacterized protein</fullName>
    </submittedName>
</protein>
<keyword evidence="2" id="KW-1185">Reference proteome</keyword>
<comment type="caution">
    <text evidence="1">The sequence shown here is derived from an EMBL/GenBank/DDBJ whole genome shotgun (WGS) entry which is preliminary data.</text>
</comment>
<dbReference type="RefSeq" id="WP_346077794.1">
    <property type="nucleotide sequence ID" value="NZ_BAAARB010000045.1"/>
</dbReference>
<evidence type="ECO:0000313" key="2">
    <source>
        <dbReference type="Proteomes" id="UP001501170"/>
    </source>
</evidence>
<gene>
    <name evidence="1" type="ORF">GCM10009855_37460</name>
</gene>
<name>A0ABP5V5I6_9ACTN</name>
<evidence type="ECO:0000313" key="1">
    <source>
        <dbReference type="EMBL" id="GAA2394715.1"/>
    </source>
</evidence>
<reference evidence="2" key="1">
    <citation type="journal article" date="2019" name="Int. J. Syst. Evol. Microbiol.">
        <title>The Global Catalogue of Microorganisms (GCM) 10K type strain sequencing project: providing services to taxonomists for standard genome sequencing and annotation.</title>
        <authorList>
            <consortium name="The Broad Institute Genomics Platform"/>
            <consortium name="The Broad Institute Genome Sequencing Center for Infectious Disease"/>
            <person name="Wu L."/>
            <person name="Ma J."/>
        </authorList>
    </citation>
    <scope>NUCLEOTIDE SEQUENCE [LARGE SCALE GENOMIC DNA]</scope>
    <source>
        <strain evidence="2">JCM 16227</strain>
    </source>
</reference>
<accession>A0ABP5V5I6</accession>
<proteinExistence type="predicted"/>